<dbReference type="AlphaFoldDB" id="A0A163BXG8"/>
<protein>
    <submittedName>
        <fullName evidence="1">Uncharacterized protein</fullName>
    </submittedName>
</protein>
<keyword evidence="2" id="KW-1185">Reference proteome</keyword>
<proteinExistence type="predicted"/>
<organism evidence="1 2">
    <name type="scientific">Aquimarina aggregata</name>
    <dbReference type="NCBI Taxonomy" id="1642818"/>
    <lineage>
        <taxon>Bacteria</taxon>
        <taxon>Pseudomonadati</taxon>
        <taxon>Bacteroidota</taxon>
        <taxon>Flavobacteriia</taxon>
        <taxon>Flavobacteriales</taxon>
        <taxon>Flavobacteriaceae</taxon>
        <taxon>Aquimarina</taxon>
    </lineage>
</organism>
<gene>
    <name evidence="1" type="ORF">AWE51_00050</name>
</gene>
<comment type="caution">
    <text evidence="1">The sequence shown here is derived from an EMBL/GenBank/DDBJ whole genome shotgun (WGS) entry which is preliminary data.</text>
</comment>
<dbReference type="RefSeq" id="WP_066308599.1">
    <property type="nucleotide sequence ID" value="NZ_LQRT01000002.1"/>
</dbReference>
<evidence type="ECO:0000313" key="2">
    <source>
        <dbReference type="Proteomes" id="UP000076715"/>
    </source>
</evidence>
<dbReference type="Proteomes" id="UP000076715">
    <property type="component" value="Unassembled WGS sequence"/>
</dbReference>
<accession>A0A163BXG8</accession>
<dbReference type="EMBL" id="LQRT01000002">
    <property type="protein sequence ID" value="KZS41872.1"/>
    <property type="molecule type" value="Genomic_DNA"/>
</dbReference>
<sequence length="85" mass="10196">MSFKKIIKKLFDRKFISEEKKDASDYDLLTEIIRKKQKTKESLKKIDKENSQMDAFLEIIEDTENLYTVSEIHYLYNSLISEEII</sequence>
<reference evidence="1 2" key="1">
    <citation type="submission" date="2016-01" db="EMBL/GenBank/DDBJ databases">
        <title>The draft genome sequence of Aquimarina sp. RZW4-3-2.</title>
        <authorList>
            <person name="Wang Y."/>
        </authorList>
    </citation>
    <scope>NUCLEOTIDE SEQUENCE [LARGE SCALE GENOMIC DNA]</scope>
    <source>
        <strain evidence="1 2">RZW4-3-2</strain>
    </source>
</reference>
<evidence type="ECO:0000313" key="1">
    <source>
        <dbReference type="EMBL" id="KZS41872.1"/>
    </source>
</evidence>
<name>A0A163BXG8_9FLAO</name>